<evidence type="ECO:0000256" key="2">
    <source>
        <dbReference type="ARBA" id="ARBA00023125"/>
    </source>
</evidence>
<keyword evidence="2" id="KW-0238">DNA-binding</keyword>
<reference evidence="5" key="1">
    <citation type="submission" date="2020-01" db="EMBL/GenBank/DDBJ databases">
        <title>Whole-genome analyses of novel actinobacteria.</title>
        <authorList>
            <person name="Sahin N."/>
        </authorList>
    </citation>
    <scope>NUCLEOTIDE SEQUENCE</scope>
    <source>
        <strain evidence="5">YC537</strain>
    </source>
</reference>
<dbReference type="PROSITE" id="PS51898">
    <property type="entry name" value="TYR_RECOMBINASE"/>
    <property type="match status" value="1"/>
</dbReference>
<dbReference type="GO" id="GO:0015074">
    <property type="term" value="P:DNA integration"/>
    <property type="evidence" value="ECO:0007669"/>
    <property type="project" value="InterPro"/>
</dbReference>
<dbReference type="AlphaFoldDB" id="A0A964US47"/>
<protein>
    <submittedName>
        <fullName evidence="5">Tyrosine-type recombinase/integrase</fullName>
    </submittedName>
</protein>
<dbReference type="InterPro" id="IPR011010">
    <property type="entry name" value="DNA_brk_join_enz"/>
</dbReference>
<keyword evidence="3" id="KW-0233">DNA recombination</keyword>
<organism evidence="5 6">
    <name type="scientific">Streptomyces boluensis</name>
    <dbReference type="NCBI Taxonomy" id="1775135"/>
    <lineage>
        <taxon>Bacteria</taxon>
        <taxon>Bacillati</taxon>
        <taxon>Actinomycetota</taxon>
        <taxon>Actinomycetes</taxon>
        <taxon>Kitasatosporales</taxon>
        <taxon>Streptomycetaceae</taxon>
        <taxon>Streptomyces</taxon>
    </lineage>
</organism>
<evidence type="ECO:0000259" key="4">
    <source>
        <dbReference type="PROSITE" id="PS51898"/>
    </source>
</evidence>
<evidence type="ECO:0000313" key="6">
    <source>
        <dbReference type="Proteomes" id="UP000598297"/>
    </source>
</evidence>
<dbReference type="InterPro" id="IPR002104">
    <property type="entry name" value="Integrase_catalytic"/>
</dbReference>
<comment type="caution">
    <text evidence="5">The sequence shown here is derived from an EMBL/GenBank/DDBJ whole genome shotgun (WGS) entry which is preliminary data.</text>
</comment>
<name>A0A964US47_9ACTN</name>
<dbReference type="SUPFAM" id="SSF56349">
    <property type="entry name" value="DNA breaking-rejoining enzymes"/>
    <property type="match status" value="1"/>
</dbReference>
<dbReference type="OrthoDB" id="8421690at2"/>
<dbReference type="PANTHER" id="PTHR30349">
    <property type="entry name" value="PHAGE INTEGRASE-RELATED"/>
    <property type="match status" value="1"/>
</dbReference>
<dbReference type="GO" id="GO:0006310">
    <property type="term" value="P:DNA recombination"/>
    <property type="evidence" value="ECO:0007669"/>
    <property type="project" value="UniProtKB-KW"/>
</dbReference>
<evidence type="ECO:0000313" key="5">
    <source>
        <dbReference type="EMBL" id="NBE51992.1"/>
    </source>
</evidence>
<evidence type="ECO:0000256" key="1">
    <source>
        <dbReference type="ARBA" id="ARBA00008857"/>
    </source>
</evidence>
<dbReference type="GO" id="GO:0003677">
    <property type="term" value="F:DNA binding"/>
    <property type="evidence" value="ECO:0007669"/>
    <property type="project" value="UniProtKB-KW"/>
</dbReference>
<dbReference type="Gene3D" id="1.10.443.10">
    <property type="entry name" value="Intergrase catalytic core"/>
    <property type="match status" value="1"/>
</dbReference>
<dbReference type="Proteomes" id="UP000598297">
    <property type="component" value="Unassembled WGS sequence"/>
</dbReference>
<dbReference type="InterPro" id="IPR050090">
    <property type="entry name" value="Tyrosine_recombinase_XerCD"/>
</dbReference>
<sequence>MAVLIPVTEPVDRRRTRDQLEILTALLSGPTVDAYIRDELIKFPEDHPVFGWKCNVVGCEGPARGGGSKDMCVTHLDEYRKRVKTEPELTRYTFQQTAVPRDIRRVRNIDPPDCRVCRHRPSKLDWVELCERHYRRWMRALKDTPAAPDFEVWCTTQTPLRSFGRCAVAACHLWAYSPLGICHSHHNRYRTAGQPGGARIAVKRWQHAWDLGKEIAVEYDDEAAFRSWCARVPVVTRPGQVSLRGLPPLLKAEFQWCLFARSQRRDLSFWSAQWMQVLVTKCRTAGWESIAEVDTRVCSHTDRMIVHAFRADLRLVYYTKEDTREAGFLETDHFGIRLTGDRGSHLDLRRVQQRWLRDMLWDSLATRLRSPQGARSGSPFDASRRAAVELGAFLAIAAPQGGHDPRLLTAKHMDAFVVDQRRRARDGLPSLGLHRYHTTEPGTCTDHSRREVFNYARYMLREALENGSADQIGLPREFICALPTGGGPTERSRSPFRDEVAQALADEANLAQFSTDYDPNNRGLRDIWETLVFTGRRANEVVKLRLDCIGRYGGLPLLWHDQTKVGNLDEAIRVPERTFEMVQRRQKITLQLFLDRYGRMPTQAERKRLALFPSKKGNANLERSVSYGWFQSCFRSWVHQLEIQGPCVPHQARHTLATRLLRSGASMHHIKQYMGQISMRMAEHYAKAAVSEIEDVLQMVWVGGPGSAVPGRLLASPSTAEPLSPAEAQAMALDLSRRSTPTEGGFCTFQPVVEGGACPWKLNCEGCDRFVMSGADLLYWRRKRDQWRSMAERAPDNATADYLHKLFEPTAQAIDGLERALAGLGLLEEALSLDLRRPQDYFQRVWATAFRASDLVSLESGGAPPAMAQAAEVSA</sequence>
<dbReference type="InterPro" id="IPR013762">
    <property type="entry name" value="Integrase-like_cat_sf"/>
</dbReference>
<evidence type="ECO:0000256" key="3">
    <source>
        <dbReference type="ARBA" id="ARBA00023172"/>
    </source>
</evidence>
<keyword evidence="6" id="KW-1185">Reference proteome</keyword>
<comment type="similarity">
    <text evidence="1">Belongs to the 'phage' integrase family.</text>
</comment>
<dbReference type="CDD" id="cd00397">
    <property type="entry name" value="DNA_BRE_C"/>
    <property type="match status" value="1"/>
</dbReference>
<dbReference type="Pfam" id="PF00589">
    <property type="entry name" value="Phage_integrase"/>
    <property type="match status" value="1"/>
</dbReference>
<feature type="domain" description="Tyr recombinase" evidence="4">
    <location>
        <begin position="491"/>
        <end position="698"/>
    </location>
</feature>
<accession>A0A964US47</accession>
<dbReference type="PANTHER" id="PTHR30349:SF41">
    <property type="entry name" value="INTEGRASE_RECOMBINASE PROTEIN MJ0367-RELATED"/>
    <property type="match status" value="1"/>
</dbReference>
<proteinExistence type="inferred from homology"/>
<dbReference type="EMBL" id="JAAAHS010000062">
    <property type="protein sequence ID" value="NBE51992.1"/>
    <property type="molecule type" value="Genomic_DNA"/>
</dbReference>
<dbReference type="RefSeq" id="WP_161696505.1">
    <property type="nucleotide sequence ID" value="NZ_JAAAHS010000062.1"/>
</dbReference>
<gene>
    <name evidence="5" type="ORF">GUY60_11260</name>
</gene>